<name>A0A2P2ITP5_RHIMU</name>
<evidence type="ECO:0000313" key="1">
    <source>
        <dbReference type="EMBL" id="MBW84568.1"/>
    </source>
</evidence>
<organism evidence="1">
    <name type="scientific">Rhizophora mucronata</name>
    <name type="common">Asiatic mangrove</name>
    <dbReference type="NCBI Taxonomy" id="61149"/>
    <lineage>
        <taxon>Eukaryota</taxon>
        <taxon>Viridiplantae</taxon>
        <taxon>Streptophyta</taxon>
        <taxon>Embryophyta</taxon>
        <taxon>Tracheophyta</taxon>
        <taxon>Spermatophyta</taxon>
        <taxon>Magnoliopsida</taxon>
        <taxon>eudicotyledons</taxon>
        <taxon>Gunneridae</taxon>
        <taxon>Pentapetalae</taxon>
        <taxon>rosids</taxon>
        <taxon>fabids</taxon>
        <taxon>Malpighiales</taxon>
        <taxon>Rhizophoraceae</taxon>
        <taxon>Rhizophora</taxon>
    </lineage>
</organism>
<proteinExistence type="predicted"/>
<accession>A0A2P2ITP5</accession>
<protein>
    <submittedName>
        <fullName evidence="1">Uncharacterized protein</fullName>
    </submittedName>
</protein>
<dbReference type="AlphaFoldDB" id="A0A2P2ITP5"/>
<reference evidence="1" key="1">
    <citation type="submission" date="2018-02" db="EMBL/GenBank/DDBJ databases">
        <title>Rhizophora mucronata_Transcriptome.</title>
        <authorList>
            <person name="Meera S.P."/>
            <person name="Sreeshan A."/>
            <person name="Augustine A."/>
        </authorList>
    </citation>
    <scope>NUCLEOTIDE SEQUENCE</scope>
    <source>
        <tissue evidence="1">Leaf</tissue>
    </source>
</reference>
<sequence>MFTFDWLVWINPRTFPQCEVHLRDNDRVDGALHEKTEALCEGATFIKC</sequence>
<dbReference type="EMBL" id="GGEC01004085">
    <property type="protein sequence ID" value="MBW84568.1"/>
    <property type="molecule type" value="Transcribed_RNA"/>
</dbReference>